<keyword evidence="2 5" id="KW-0812">Transmembrane</keyword>
<dbReference type="PRINTS" id="PR01434">
    <property type="entry name" value="NADHDHGNASE5"/>
</dbReference>
<comment type="function">
    <text evidence="5">NDH-1 shuttles electrons from NADH, via FMN and iron-sulfur (Fe-S) centers, to quinones in the respiratory chain. The immediate electron acceptor for the enzyme in this species is believed to be ubiquinone. Couples the redox reaction to proton translocation (for every two electrons transferred, four hydrogen ions are translocated across the cytoplasmic membrane), and thus conserves the redox energy in a proton gradient.</text>
</comment>
<evidence type="ECO:0000256" key="6">
    <source>
        <dbReference type="RuleBase" id="RU000320"/>
    </source>
</evidence>
<feature type="transmembrane region" description="Helical" evidence="5">
    <location>
        <begin position="377"/>
        <end position="400"/>
    </location>
</feature>
<keyword evidence="4 5" id="KW-0472">Membrane</keyword>
<comment type="caution">
    <text evidence="8">The sequence shown here is derived from an EMBL/GenBank/DDBJ whole genome shotgun (WGS) entry which is preliminary data.</text>
</comment>
<feature type="transmembrane region" description="Helical" evidence="5">
    <location>
        <begin position="299"/>
        <end position="320"/>
    </location>
</feature>
<dbReference type="PATRIC" id="fig|908627.4.peg.24"/>
<feature type="transmembrane region" description="Helical" evidence="5">
    <location>
        <begin position="74"/>
        <end position="93"/>
    </location>
</feature>
<dbReference type="EC" id="7.1.1.-" evidence="5"/>
<feature type="transmembrane region" description="Helical" evidence="5">
    <location>
        <begin position="464"/>
        <end position="484"/>
    </location>
</feature>
<reference evidence="8 9" key="1">
    <citation type="journal article" date="2015" name="Genome Announc.">
        <title>Draft Genome Sequence of Burkholderia sp. Strain PML1(12), an Ectomycorrhizosphere-Inhabiting Bacterium with Effective Mineral-Weathering Ability.</title>
        <authorList>
            <person name="Uroz S."/>
            <person name="Oger P."/>
        </authorList>
    </citation>
    <scope>NUCLEOTIDE SEQUENCE [LARGE SCALE GENOMIC DNA]</scope>
    <source>
        <strain evidence="9">PML1(12)</strain>
    </source>
</reference>
<dbReference type="Pfam" id="PF00361">
    <property type="entry name" value="Proton_antipo_M"/>
    <property type="match status" value="1"/>
</dbReference>
<evidence type="ECO:0000256" key="5">
    <source>
        <dbReference type="HAMAP-Rule" id="MF_00445"/>
    </source>
</evidence>
<evidence type="ECO:0000256" key="3">
    <source>
        <dbReference type="ARBA" id="ARBA00022989"/>
    </source>
</evidence>
<feature type="domain" description="NADH:quinone oxidoreductase/Mrp antiporter transmembrane" evidence="7">
    <location>
        <begin position="125"/>
        <end position="425"/>
    </location>
</feature>
<proteinExistence type="inferred from homology"/>
<dbReference type="GO" id="GO:0012505">
    <property type="term" value="C:endomembrane system"/>
    <property type="evidence" value="ECO:0007669"/>
    <property type="project" value="UniProtKB-SubCell"/>
</dbReference>
<feature type="transmembrane region" description="Helical" evidence="5">
    <location>
        <begin position="203"/>
        <end position="229"/>
    </location>
</feature>
<keyword evidence="9" id="KW-1185">Reference proteome</keyword>
<evidence type="ECO:0000256" key="4">
    <source>
        <dbReference type="ARBA" id="ARBA00023136"/>
    </source>
</evidence>
<dbReference type="EMBL" id="AEJF01000001">
    <property type="protein sequence ID" value="KLU28234.1"/>
    <property type="molecule type" value="Genomic_DNA"/>
</dbReference>
<dbReference type="InterPro" id="IPR001750">
    <property type="entry name" value="ND/Mrp_TM"/>
</dbReference>
<gene>
    <name evidence="5" type="primary">nuoN</name>
    <name evidence="8" type="ORF">EOS_00115</name>
</gene>
<feature type="transmembrane region" description="Helical" evidence="5">
    <location>
        <begin position="335"/>
        <end position="356"/>
    </location>
</feature>
<dbReference type="NCBIfam" id="TIGR01770">
    <property type="entry name" value="NDH_I_N"/>
    <property type="match status" value="1"/>
</dbReference>
<dbReference type="GO" id="GO:0008137">
    <property type="term" value="F:NADH dehydrogenase (ubiquinone) activity"/>
    <property type="evidence" value="ECO:0007669"/>
    <property type="project" value="InterPro"/>
</dbReference>
<evidence type="ECO:0000313" key="8">
    <source>
        <dbReference type="EMBL" id="KLU28234.1"/>
    </source>
</evidence>
<evidence type="ECO:0000256" key="1">
    <source>
        <dbReference type="ARBA" id="ARBA00004127"/>
    </source>
</evidence>
<accession>A0A0J1D6E0</accession>
<keyword evidence="3 5" id="KW-1133">Transmembrane helix</keyword>
<dbReference type="NCBIfam" id="NF004442">
    <property type="entry name" value="PRK05777.1-5"/>
    <property type="match status" value="1"/>
</dbReference>
<dbReference type="AlphaFoldDB" id="A0A0J1D6E0"/>
<keyword evidence="5" id="KW-0520">NAD</keyword>
<dbReference type="GO" id="GO:0048038">
    <property type="term" value="F:quinone binding"/>
    <property type="evidence" value="ECO:0007669"/>
    <property type="project" value="UniProtKB-KW"/>
</dbReference>
<evidence type="ECO:0000256" key="2">
    <source>
        <dbReference type="ARBA" id="ARBA00022692"/>
    </source>
</evidence>
<comment type="subunit">
    <text evidence="5">NDH-1 is composed of 14 different subunits. Subunits NuoA, H, J, K, L, M, N constitute the membrane sector of the complex.</text>
</comment>
<dbReference type="InterPro" id="IPR010096">
    <property type="entry name" value="NADH-Q_OxRdtase_suN/2"/>
</dbReference>
<keyword evidence="5" id="KW-1003">Cell membrane</keyword>
<dbReference type="HAMAP" id="MF_00445">
    <property type="entry name" value="NDH1_NuoN_1"/>
    <property type="match status" value="1"/>
</dbReference>
<evidence type="ECO:0000313" key="9">
    <source>
        <dbReference type="Proteomes" id="UP000035963"/>
    </source>
</evidence>
<dbReference type="GO" id="GO:0050136">
    <property type="term" value="F:NADH dehydrogenase (quinone) (non-electrogenic) activity"/>
    <property type="evidence" value="ECO:0007669"/>
    <property type="project" value="UniProtKB-UniRule"/>
</dbReference>
<keyword evidence="5 8" id="KW-0830">Ubiquinone</keyword>
<dbReference type="RefSeq" id="WP_047844576.1">
    <property type="nucleotide sequence ID" value="NZ_AEJF01000001.1"/>
</dbReference>
<dbReference type="PANTHER" id="PTHR22773">
    <property type="entry name" value="NADH DEHYDROGENASE"/>
    <property type="match status" value="1"/>
</dbReference>
<feature type="transmembrane region" description="Helical" evidence="5">
    <location>
        <begin position="159"/>
        <end position="183"/>
    </location>
</feature>
<organism evidence="8 9">
    <name type="scientific">Caballeronia mineralivorans PML1(12)</name>
    <dbReference type="NCBI Taxonomy" id="908627"/>
    <lineage>
        <taxon>Bacteria</taxon>
        <taxon>Pseudomonadati</taxon>
        <taxon>Pseudomonadota</taxon>
        <taxon>Betaproteobacteria</taxon>
        <taxon>Burkholderiales</taxon>
        <taxon>Burkholderiaceae</taxon>
        <taxon>Caballeronia</taxon>
    </lineage>
</organism>
<feature type="transmembrane region" description="Helical" evidence="5">
    <location>
        <begin position="130"/>
        <end position="147"/>
    </location>
</feature>
<keyword evidence="5" id="KW-0874">Quinone</keyword>
<sequence>MQNAPMSALLPDGLLMLMVVVAWLNDTIFGAKSRHSTYLISVVSAIVVGVWFAFQALDPTPHYYFTRMYVVDPFASAMKAVVTLGFAVSIIYSRKYLEDRDLFRGDFFLLGLFSLLGQCVMISGNNFLTLYLGLELMSLSLYAVIALRKDSPQANESAMKYYVLGALASGFLLYGISMLYGATGSLELNEVAKAIATGRINDAVLLFGVIFVVAGVAFKMGAVPFHMWVPDVYQGAPTAMTLLTGGGPKAAAFAWGLRFLVMALLPLAVDWQEMLVILAALSLIVGNVTGIVQKNIKRMLAYSAISNMGFVLLGMLAGVVDGKADGAASAYSSAMFYSIIYLLTTLGTFGIVMLLARKDFEAETLDDFKGLNQRSPVFAFVMMIMMFSLAGIPPMVGFYAKLAVLEATMNAGLTWLAVLAVLSSLVGAFYYLRIVKLMYFDAPTDASPIVADNLKRALLAFNGLAVLVLGIVPGPLMNACLAAISHTLPFQL</sequence>
<comment type="catalytic activity">
    <reaction evidence="5">
        <text>a quinone + NADH + 5 H(+)(in) = a quinol + NAD(+) + 4 H(+)(out)</text>
        <dbReference type="Rhea" id="RHEA:57888"/>
        <dbReference type="ChEBI" id="CHEBI:15378"/>
        <dbReference type="ChEBI" id="CHEBI:24646"/>
        <dbReference type="ChEBI" id="CHEBI:57540"/>
        <dbReference type="ChEBI" id="CHEBI:57945"/>
        <dbReference type="ChEBI" id="CHEBI:132124"/>
    </reaction>
</comment>
<protein>
    <recommendedName>
        <fullName evidence="5">NADH-quinone oxidoreductase subunit N</fullName>
        <ecNumber evidence="5">7.1.1.-</ecNumber>
    </recommendedName>
    <alternativeName>
        <fullName evidence="5">NADH dehydrogenase I subunit N</fullName>
    </alternativeName>
    <alternativeName>
        <fullName evidence="5">NDH-1 subunit N</fullName>
    </alternativeName>
</protein>
<name>A0A0J1D6E0_9BURK</name>
<comment type="similarity">
    <text evidence="5">Belongs to the complex I subunit 2 family.</text>
</comment>
<dbReference type="OrthoDB" id="9768329at2"/>
<keyword evidence="5" id="KW-1278">Translocase</keyword>
<dbReference type="GO" id="GO:0042773">
    <property type="term" value="P:ATP synthesis coupled electron transport"/>
    <property type="evidence" value="ECO:0007669"/>
    <property type="project" value="InterPro"/>
</dbReference>
<feature type="transmembrane region" description="Helical" evidence="5">
    <location>
        <begin position="412"/>
        <end position="432"/>
    </location>
</feature>
<dbReference type="GO" id="GO:0005886">
    <property type="term" value="C:plasma membrane"/>
    <property type="evidence" value="ECO:0007669"/>
    <property type="project" value="UniProtKB-SubCell"/>
</dbReference>
<keyword evidence="5" id="KW-0813">Transport</keyword>
<feature type="transmembrane region" description="Helical" evidence="5">
    <location>
        <begin position="275"/>
        <end position="292"/>
    </location>
</feature>
<feature type="transmembrane region" description="Helical" evidence="5">
    <location>
        <begin position="36"/>
        <end position="54"/>
    </location>
</feature>
<evidence type="ECO:0000259" key="7">
    <source>
        <dbReference type="Pfam" id="PF00361"/>
    </source>
</evidence>
<dbReference type="Proteomes" id="UP000035963">
    <property type="component" value="Unassembled WGS sequence"/>
</dbReference>
<comment type="subcellular location">
    <subcellularLocation>
        <location evidence="5">Cell membrane</location>
        <topology evidence="5">Multi-pass membrane protein</topology>
    </subcellularLocation>
    <subcellularLocation>
        <location evidence="1">Endomembrane system</location>
        <topology evidence="1">Multi-pass membrane protein</topology>
    </subcellularLocation>
    <subcellularLocation>
        <location evidence="6">Membrane</location>
        <topology evidence="6">Multi-pass membrane protein</topology>
    </subcellularLocation>
</comment>
<feature type="transmembrane region" description="Helical" evidence="5">
    <location>
        <begin position="6"/>
        <end position="24"/>
    </location>
</feature>